<keyword evidence="7" id="KW-0862">Zinc</keyword>
<dbReference type="GO" id="GO:0009416">
    <property type="term" value="P:response to light stimulus"/>
    <property type="evidence" value="ECO:0007669"/>
    <property type="project" value="UniProtKB-ARBA"/>
</dbReference>
<name>A0A8S9RUS6_BRACR</name>
<dbReference type="AlphaFoldDB" id="A0A8S9RUS6"/>
<evidence type="ECO:0000256" key="7">
    <source>
        <dbReference type="ARBA" id="ARBA00022833"/>
    </source>
</evidence>
<evidence type="ECO:0000259" key="9">
    <source>
        <dbReference type="Pfam" id="PF20512"/>
    </source>
</evidence>
<evidence type="ECO:0000256" key="4">
    <source>
        <dbReference type="ARBA" id="ARBA00010772"/>
    </source>
</evidence>
<gene>
    <name evidence="10" type="ORF">F2Q69_00032549</name>
</gene>
<evidence type="ECO:0000256" key="3">
    <source>
        <dbReference type="ARBA" id="ARBA00004666"/>
    </source>
</evidence>
<dbReference type="GO" id="GO:0046872">
    <property type="term" value="F:metal ion binding"/>
    <property type="evidence" value="ECO:0007669"/>
    <property type="project" value="UniProtKB-KW"/>
</dbReference>
<keyword evidence="8" id="KW-0413">Isomerase</keyword>
<protein>
    <recommendedName>
        <fullName evidence="5">mannose-6-phosphate isomerase</fullName>
        <ecNumber evidence="5">5.3.1.8</ecNumber>
    </recommendedName>
</protein>
<proteinExistence type="inferred from homology"/>
<feature type="domain" description="Phosphomannose isomerase type I helical insertion" evidence="9">
    <location>
        <begin position="312"/>
        <end position="396"/>
    </location>
</feature>
<feature type="domain" description="Phosphomannose isomerase type I helical insertion" evidence="9">
    <location>
        <begin position="28"/>
        <end position="112"/>
    </location>
</feature>
<evidence type="ECO:0000313" key="10">
    <source>
        <dbReference type="EMBL" id="KAF3583649.1"/>
    </source>
</evidence>
<dbReference type="PANTHER" id="PTHR10309">
    <property type="entry name" value="MANNOSE-6-PHOSPHATE ISOMERASE"/>
    <property type="match status" value="1"/>
</dbReference>
<dbReference type="InterPro" id="IPR046458">
    <property type="entry name" value="PMI_typeI_hel"/>
</dbReference>
<comment type="pathway">
    <text evidence="3">Nucleotide-sugar biosynthesis; GDP-alpha-D-mannose biosynthesis; alpha-D-mannose 1-phosphate from D-fructose 6-phosphate: step 1/2.</text>
</comment>
<reference evidence="10" key="1">
    <citation type="submission" date="2019-12" db="EMBL/GenBank/DDBJ databases">
        <title>Genome sequencing and annotation of Brassica cretica.</title>
        <authorList>
            <person name="Studholme D.J."/>
            <person name="Sarris P."/>
        </authorList>
    </citation>
    <scope>NUCLEOTIDE SEQUENCE</scope>
    <source>
        <strain evidence="10">PFS-109/04</strain>
        <tissue evidence="10">Leaf</tissue>
    </source>
</reference>
<dbReference type="FunFam" id="2.60.120.10:FF:000044">
    <property type="entry name" value="Mannose-6-phosphate isomerase"/>
    <property type="match status" value="2"/>
</dbReference>
<comment type="cofactor">
    <cofactor evidence="2">
        <name>Zn(2+)</name>
        <dbReference type="ChEBI" id="CHEBI:29105"/>
    </cofactor>
</comment>
<comment type="similarity">
    <text evidence="4">Belongs to the mannose-6-phosphate isomerase type 1 family.</text>
</comment>
<dbReference type="GO" id="GO:0033591">
    <property type="term" value="P:response to L-ascorbic acid"/>
    <property type="evidence" value="ECO:0007669"/>
    <property type="project" value="UniProtKB-ARBA"/>
</dbReference>
<dbReference type="GO" id="GO:0004476">
    <property type="term" value="F:mannose-6-phosphate isomerase activity"/>
    <property type="evidence" value="ECO:0007669"/>
    <property type="project" value="UniProtKB-EC"/>
</dbReference>
<dbReference type="InterPro" id="IPR014710">
    <property type="entry name" value="RmlC-like_jellyroll"/>
</dbReference>
<dbReference type="InterPro" id="IPR011051">
    <property type="entry name" value="RmlC_Cupin_sf"/>
</dbReference>
<dbReference type="CDD" id="cd07011">
    <property type="entry name" value="cupin_PMI_type_I_N"/>
    <property type="match status" value="2"/>
</dbReference>
<evidence type="ECO:0000256" key="2">
    <source>
        <dbReference type="ARBA" id="ARBA00001947"/>
    </source>
</evidence>
<dbReference type="PRINTS" id="PR00714">
    <property type="entry name" value="MAN6PISMRASE"/>
</dbReference>
<evidence type="ECO:0000256" key="8">
    <source>
        <dbReference type="ARBA" id="ARBA00023235"/>
    </source>
</evidence>
<dbReference type="Gene3D" id="1.10.441.10">
    <property type="entry name" value="Phosphomannose Isomerase, domain 2"/>
    <property type="match status" value="2"/>
</dbReference>
<evidence type="ECO:0000256" key="5">
    <source>
        <dbReference type="ARBA" id="ARBA00011956"/>
    </source>
</evidence>
<dbReference type="EMBL" id="QGKX02000088">
    <property type="protein sequence ID" value="KAF3583649.1"/>
    <property type="molecule type" value="Genomic_DNA"/>
</dbReference>
<organism evidence="10 11">
    <name type="scientific">Brassica cretica</name>
    <name type="common">Mustard</name>
    <dbReference type="NCBI Taxonomy" id="69181"/>
    <lineage>
        <taxon>Eukaryota</taxon>
        <taxon>Viridiplantae</taxon>
        <taxon>Streptophyta</taxon>
        <taxon>Embryophyta</taxon>
        <taxon>Tracheophyta</taxon>
        <taxon>Spermatophyta</taxon>
        <taxon>Magnoliopsida</taxon>
        <taxon>eudicotyledons</taxon>
        <taxon>Gunneridae</taxon>
        <taxon>Pentapetalae</taxon>
        <taxon>rosids</taxon>
        <taxon>malvids</taxon>
        <taxon>Brassicales</taxon>
        <taxon>Brassicaceae</taxon>
        <taxon>Brassiceae</taxon>
        <taxon>Brassica</taxon>
    </lineage>
</organism>
<dbReference type="EC" id="5.3.1.8" evidence="5"/>
<evidence type="ECO:0000256" key="6">
    <source>
        <dbReference type="ARBA" id="ARBA00022723"/>
    </source>
</evidence>
<dbReference type="GO" id="GO:0005829">
    <property type="term" value="C:cytosol"/>
    <property type="evidence" value="ECO:0007669"/>
    <property type="project" value="TreeGrafter"/>
</dbReference>
<dbReference type="SUPFAM" id="SSF51182">
    <property type="entry name" value="RmlC-like cupins"/>
    <property type="match status" value="2"/>
</dbReference>
<dbReference type="Gene3D" id="2.60.120.10">
    <property type="entry name" value="Jelly Rolls"/>
    <property type="match status" value="2"/>
</dbReference>
<evidence type="ECO:0000256" key="1">
    <source>
        <dbReference type="ARBA" id="ARBA00000757"/>
    </source>
</evidence>
<sequence length="560" mass="62427">MTFLLLSVYISKQELKSVIRAIPEIEELVGSEEANQVFCISEHDEEKVKSAVRTIFTLLMSAGPDTTKQIVSKLKHRLHMESQERHLTDKERLVLKLEKQYPDDIGVISAFFFNYVKLNPGEALYLGANEPHAYLFGECIEVMATSDNVVRAGLTSKPLDIQTLCSMLSYKLGFPEILKGSRIRPYITRYLPPFEEFEVDLCDLPCGASTVFPSVPGPSLLLVLQGEGRMSTDASADEVSMGDVLFVPADTEIHLKSSSDLKLYRAGINSRRNNKEWNKQSSLQASATGYSKTTSRPELKSVIRAIPEIEELVGSEEANQVFCISEHDEEKVKSAVRTIFTLLMSAGPDTTKQIVSKLKHRLHMESQERHLTDKERLVLKLEKQYPDDIGVISAFFFNYVKLNPGEALYLGANEPHAYLFGECIEVMATSDNVVRAGLTSKPLDIQTLCSMLSYKLGFPEILKGSRIRPYITRYLPPFEEFEVDLCDLPCGASTVFPSVPGPSLLLVLQGEGRMSTDASADEISMGDVLFVPADTEIHLKSSSDLKLYRAGINSRFLDSP</sequence>
<dbReference type="GO" id="GO:0046686">
    <property type="term" value="P:response to cadmium ion"/>
    <property type="evidence" value="ECO:0007669"/>
    <property type="project" value="UniProtKB-ARBA"/>
</dbReference>
<comment type="caution">
    <text evidence="10">The sequence shown here is derived from an EMBL/GenBank/DDBJ whole genome shotgun (WGS) entry which is preliminary data.</text>
</comment>
<comment type="catalytic activity">
    <reaction evidence="1">
        <text>D-mannose 6-phosphate = D-fructose 6-phosphate</text>
        <dbReference type="Rhea" id="RHEA:12356"/>
        <dbReference type="ChEBI" id="CHEBI:58735"/>
        <dbReference type="ChEBI" id="CHEBI:61527"/>
        <dbReference type="EC" id="5.3.1.8"/>
    </reaction>
</comment>
<dbReference type="GO" id="GO:0009298">
    <property type="term" value="P:GDP-mannose biosynthetic process"/>
    <property type="evidence" value="ECO:0007669"/>
    <property type="project" value="InterPro"/>
</dbReference>
<dbReference type="InterPro" id="IPR016305">
    <property type="entry name" value="Mannose-6-P_Isomerase"/>
</dbReference>
<dbReference type="PANTHER" id="PTHR10309:SF9">
    <property type="entry name" value="MANNOSE-6-PHOSPHATE ISOMERASE 1"/>
    <property type="match status" value="1"/>
</dbReference>
<keyword evidence="6" id="KW-0479">Metal-binding</keyword>
<accession>A0A8S9RUS6</accession>
<dbReference type="Pfam" id="PF20512">
    <property type="entry name" value="PMI_typeI_hel"/>
    <property type="match status" value="2"/>
</dbReference>
<dbReference type="FunFam" id="1.10.441.10:FF:000001">
    <property type="entry name" value="Mannose-6-phosphate isomerase"/>
    <property type="match status" value="2"/>
</dbReference>
<evidence type="ECO:0000313" key="11">
    <source>
        <dbReference type="Proteomes" id="UP000712600"/>
    </source>
</evidence>
<dbReference type="Proteomes" id="UP000712600">
    <property type="component" value="Unassembled WGS sequence"/>
</dbReference>
<dbReference type="GO" id="GO:0010043">
    <property type="term" value="P:response to zinc ion"/>
    <property type="evidence" value="ECO:0007669"/>
    <property type="project" value="UniProtKB-ARBA"/>
</dbReference>